<dbReference type="Pfam" id="PF01370">
    <property type="entry name" value="Epimerase"/>
    <property type="match status" value="1"/>
</dbReference>
<evidence type="ECO:0000313" key="14">
    <source>
        <dbReference type="Proteomes" id="UP000757540"/>
    </source>
</evidence>
<evidence type="ECO:0000256" key="2">
    <source>
        <dbReference type="ARBA" id="ARBA00001911"/>
    </source>
</evidence>
<comment type="similarity">
    <text evidence="4">Belongs to the NAD(P)-dependent epimerase/dehydratase family.</text>
</comment>
<keyword evidence="9 13" id="KW-0413">Isomerase</keyword>
<dbReference type="EC" id="5.1.3.2" evidence="5"/>
<keyword evidence="14" id="KW-1185">Reference proteome</keyword>
<reference evidence="13 14" key="1">
    <citation type="submission" date="2020-05" db="EMBL/GenBank/DDBJ databases">
        <title>Genomic Encyclopedia of Type Strains, Phase III (KMG-III): the genomes of soil and plant-associated and newly described type strains.</title>
        <authorList>
            <person name="Whitman W."/>
        </authorList>
    </citation>
    <scope>NUCLEOTIDE SEQUENCE [LARGE SCALE GENOMIC DNA]</scope>
    <source>
        <strain evidence="13 14">KCTC 19046</strain>
    </source>
</reference>
<dbReference type="EMBL" id="JABEZU010000001">
    <property type="protein sequence ID" value="NOV95605.1"/>
    <property type="molecule type" value="Genomic_DNA"/>
</dbReference>
<organism evidence="13 14">
    <name type="scientific">Isoptericola halotolerans</name>
    <dbReference type="NCBI Taxonomy" id="300560"/>
    <lineage>
        <taxon>Bacteria</taxon>
        <taxon>Bacillati</taxon>
        <taxon>Actinomycetota</taxon>
        <taxon>Actinomycetes</taxon>
        <taxon>Micrococcales</taxon>
        <taxon>Promicromonosporaceae</taxon>
        <taxon>Isoptericola</taxon>
    </lineage>
</organism>
<evidence type="ECO:0000256" key="6">
    <source>
        <dbReference type="ARBA" id="ARBA00018569"/>
    </source>
</evidence>
<dbReference type="Gene3D" id="3.90.25.10">
    <property type="entry name" value="UDP-galactose 4-epimerase, domain 1"/>
    <property type="match status" value="1"/>
</dbReference>
<evidence type="ECO:0000259" key="12">
    <source>
        <dbReference type="Pfam" id="PF01370"/>
    </source>
</evidence>
<evidence type="ECO:0000256" key="7">
    <source>
        <dbReference type="ARBA" id="ARBA00023027"/>
    </source>
</evidence>
<comment type="caution">
    <text evidence="13">The sequence shown here is derived from an EMBL/GenBank/DDBJ whole genome shotgun (WGS) entry which is preliminary data.</text>
</comment>
<protein>
    <recommendedName>
        <fullName evidence="6">UDP-glucose 4-epimerase</fullName>
        <ecNumber evidence="5">5.1.3.2</ecNumber>
    </recommendedName>
    <alternativeName>
        <fullName evidence="11">Galactowaldenase</fullName>
    </alternativeName>
    <alternativeName>
        <fullName evidence="10">UDP-galactose 4-epimerase</fullName>
    </alternativeName>
</protein>
<evidence type="ECO:0000256" key="10">
    <source>
        <dbReference type="ARBA" id="ARBA00031367"/>
    </source>
</evidence>
<proteinExistence type="inferred from homology"/>
<dbReference type="PANTHER" id="PTHR43725:SF47">
    <property type="entry name" value="UDP-GLUCOSE 4-EPIMERASE"/>
    <property type="match status" value="1"/>
</dbReference>
<dbReference type="Proteomes" id="UP000757540">
    <property type="component" value="Unassembled WGS sequence"/>
</dbReference>
<gene>
    <name evidence="13" type="ORF">HDG69_000158</name>
</gene>
<comment type="cofactor">
    <cofactor evidence="2">
        <name>NAD(+)</name>
        <dbReference type="ChEBI" id="CHEBI:57540"/>
    </cofactor>
</comment>
<evidence type="ECO:0000256" key="1">
    <source>
        <dbReference type="ARBA" id="ARBA00000083"/>
    </source>
</evidence>
<dbReference type="InterPro" id="IPR005886">
    <property type="entry name" value="UDP_G4E"/>
</dbReference>
<evidence type="ECO:0000256" key="11">
    <source>
        <dbReference type="ARBA" id="ARBA00033067"/>
    </source>
</evidence>
<dbReference type="Gene3D" id="3.40.50.720">
    <property type="entry name" value="NAD(P)-binding Rossmann-like Domain"/>
    <property type="match status" value="1"/>
</dbReference>
<dbReference type="NCBIfam" id="TIGR01179">
    <property type="entry name" value="galE"/>
    <property type="match status" value="1"/>
</dbReference>
<dbReference type="RefSeq" id="WP_171781886.1">
    <property type="nucleotide sequence ID" value="NZ_BAAAML010000002.1"/>
</dbReference>
<keyword evidence="8" id="KW-0299">Galactose metabolism</keyword>
<dbReference type="SUPFAM" id="SSF51735">
    <property type="entry name" value="NAD(P)-binding Rossmann-fold domains"/>
    <property type="match status" value="1"/>
</dbReference>
<evidence type="ECO:0000256" key="9">
    <source>
        <dbReference type="ARBA" id="ARBA00023235"/>
    </source>
</evidence>
<keyword evidence="7" id="KW-0520">NAD</keyword>
<comment type="pathway">
    <text evidence="3">Carbohydrate metabolism; galactose metabolism.</text>
</comment>
<evidence type="ECO:0000256" key="3">
    <source>
        <dbReference type="ARBA" id="ARBA00004947"/>
    </source>
</evidence>
<dbReference type="InterPro" id="IPR036291">
    <property type="entry name" value="NAD(P)-bd_dom_sf"/>
</dbReference>
<evidence type="ECO:0000313" key="13">
    <source>
        <dbReference type="EMBL" id="NOV95605.1"/>
    </source>
</evidence>
<comment type="catalytic activity">
    <reaction evidence="1">
        <text>UDP-alpha-D-glucose = UDP-alpha-D-galactose</text>
        <dbReference type="Rhea" id="RHEA:22168"/>
        <dbReference type="ChEBI" id="CHEBI:58885"/>
        <dbReference type="ChEBI" id="CHEBI:66914"/>
        <dbReference type="EC" id="5.1.3.2"/>
    </reaction>
</comment>
<accession>A0ABX1ZYC0</accession>
<dbReference type="PANTHER" id="PTHR43725">
    <property type="entry name" value="UDP-GLUCOSE 4-EPIMERASE"/>
    <property type="match status" value="1"/>
</dbReference>
<keyword evidence="8" id="KW-0119">Carbohydrate metabolism</keyword>
<feature type="domain" description="NAD-dependent epimerase/dehydratase" evidence="12">
    <location>
        <begin position="3"/>
        <end position="257"/>
    </location>
</feature>
<name>A0ABX1ZYC0_9MICO</name>
<sequence length="380" mass="40108">MRVLVTGGAGYLGSHVVLALLESGHEVDVVDDFSRGTPASLARAEITSGRRVGTHTADVADIDAMERVFACSDVDAVVHLAGLRSATESVHRPLDAYETNLTTLFTLLRCMTWYGVGRLVLSSTAAVYGTVDDAGTRLTEDRALAPASPLGRTLATGEHVLQDVAGAGAALRAAVVRCFTTVGAHSSGRLGEDRTGAPPSLLTRIGDVALGRREHLEVFDGLGTPDGTAVRDYVHVTDVAAGHVAALASLDEPSGRAVQAWNLGTGQATSVLDVLSTFQEVTGHCVPHRRRPAPPGTTAGAVADTERTTASLGWTATRDLAEICRDHWRWQEQHPRGYPSTLTPETPWRGGVGHRLRLVPPLSAAVSPLMPATRHGLTAR</sequence>
<dbReference type="GO" id="GO:0003978">
    <property type="term" value="F:UDP-glucose 4-epimerase activity"/>
    <property type="evidence" value="ECO:0007669"/>
    <property type="project" value="UniProtKB-EC"/>
</dbReference>
<evidence type="ECO:0000256" key="4">
    <source>
        <dbReference type="ARBA" id="ARBA00007637"/>
    </source>
</evidence>
<evidence type="ECO:0000256" key="8">
    <source>
        <dbReference type="ARBA" id="ARBA00023144"/>
    </source>
</evidence>
<dbReference type="InterPro" id="IPR001509">
    <property type="entry name" value="Epimerase_deHydtase"/>
</dbReference>
<evidence type="ECO:0000256" key="5">
    <source>
        <dbReference type="ARBA" id="ARBA00013189"/>
    </source>
</evidence>